<dbReference type="GO" id="GO:0020037">
    <property type="term" value="F:heme binding"/>
    <property type="evidence" value="ECO:0007669"/>
    <property type="project" value="InterPro"/>
</dbReference>
<dbReference type="Gene3D" id="1.10.630.10">
    <property type="entry name" value="Cytochrome P450"/>
    <property type="match status" value="1"/>
</dbReference>
<dbReference type="GO" id="GO:0004497">
    <property type="term" value="F:monooxygenase activity"/>
    <property type="evidence" value="ECO:0007669"/>
    <property type="project" value="InterPro"/>
</dbReference>
<organism evidence="1 2">
    <name type="scientific">Populus deltoides</name>
    <name type="common">Eastern poplar</name>
    <name type="synonym">Eastern cottonwood</name>
    <dbReference type="NCBI Taxonomy" id="3696"/>
    <lineage>
        <taxon>Eukaryota</taxon>
        <taxon>Viridiplantae</taxon>
        <taxon>Streptophyta</taxon>
        <taxon>Embryophyta</taxon>
        <taxon>Tracheophyta</taxon>
        <taxon>Spermatophyta</taxon>
        <taxon>Magnoliopsida</taxon>
        <taxon>eudicotyledons</taxon>
        <taxon>Gunneridae</taxon>
        <taxon>Pentapetalae</taxon>
        <taxon>rosids</taxon>
        <taxon>fabids</taxon>
        <taxon>Malpighiales</taxon>
        <taxon>Salicaceae</taxon>
        <taxon>Saliceae</taxon>
        <taxon>Populus</taxon>
    </lineage>
</organism>
<name>A0A8T2WU64_POPDE</name>
<dbReference type="GO" id="GO:0005506">
    <property type="term" value="F:iron ion binding"/>
    <property type="evidence" value="ECO:0007669"/>
    <property type="project" value="InterPro"/>
</dbReference>
<accession>A0A8T2WU64</accession>
<comment type="caution">
    <text evidence="1">The sequence shown here is derived from an EMBL/GenBank/DDBJ whole genome shotgun (WGS) entry which is preliminary data.</text>
</comment>
<reference evidence="1" key="1">
    <citation type="journal article" date="2021" name="J. Hered.">
        <title>Genome Assembly of Salicaceae Populus deltoides (Eastern Cottonwood) I-69 Based on Nanopore Sequencing and Hi-C Technologies.</title>
        <authorList>
            <person name="Bai S."/>
            <person name="Wu H."/>
            <person name="Zhang J."/>
            <person name="Pan Z."/>
            <person name="Zhao W."/>
            <person name="Li Z."/>
            <person name="Tong C."/>
        </authorList>
    </citation>
    <scope>NUCLEOTIDE SEQUENCE</scope>
    <source>
        <tissue evidence="1">Leaf</tissue>
    </source>
</reference>
<gene>
    <name evidence="1" type="ORF">H0E87_028670</name>
</gene>
<sequence>MAIFMITEAANSNFKGILKGHVHADINHLIISFELQLHCLSICSSLYMAICGGPRGVSRSLNSFLEAALIGLLPLPKKSARTLLRPILSKVSDDGAKKVDLNYFFTITSLNVIMKMNAGKKRVEEEKAACIDSEKQCIEDVQKIFRSNPGTSLLDFFPFLKWIGYNGDIEESTVIKRGMNSCRA</sequence>
<dbReference type="EMBL" id="JACEGQ020000017">
    <property type="protein sequence ID" value="KAH8484300.1"/>
    <property type="molecule type" value="Genomic_DNA"/>
</dbReference>
<dbReference type="Proteomes" id="UP000807159">
    <property type="component" value="Chromosome 17"/>
</dbReference>
<evidence type="ECO:0000313" key="2">
    <source>
        <dbReference type="Proteomes" id="UP000807159"/>
    </source>
</evidence>
<dbReference type="InterPro" id="IPR036396">
    <property type="entry name" value="Cyt_P450_sf"/>
</dbReference>
<proteinExistence type="predicted"/>
<dbReference type="GO" id="GO:0016705">
    <property type="term" value="F:oxidoreductase activity, acting on paired donors, with incorporation or reduction of molecular oxygen"/>
    <property type="evidence" value="ECO:0007669"/>
    <property type="project" value="InterPro"/>
</dbReference>
<dbReference type="AlphaFoldDB" id="A0A8T2WU64"/>
<keyword evidence="2" id="KW-1185">Reference proteome</keyword>
<evidence type="ECO:0000313" key="1">
    <source>
        <dbReference type="EMBL" id="KAH8484300.1"/>
    </source>
</evidence>
<protein>
    <submittedName>
        <fullName evidence="1">Uncharacterized protein</fullName>
    </submittedName>
</protein>